<dbReference type="Proteomes" id="UP000467700">
    <property type="component" value="Unassembled WGS sequence"/>
</dbReference>
<dbReference type="OrthoDB" id="3267806at2759"/>
<evidence type="ECO:0000256" key="1">
    <source>
        <dbReference type="SAM" id="Phobius"/>
    </source>
</evidence>
<evidence type="ECO:0000313" key="2">
    <source>
        <dbReference type="EMBL" id="CAA7271272.1"/>
    </source>
</evidence>
<reference evidence="2 3" key="1">
    <citation type="submission" date="2020-01" db="EMBL/GenBank/DDBJ databases">
        <authorList>
            <person name="Gupta K D."/>
        </authorList>
    </citation>
    <scope>NUCLEOTIDE SEQUENCE [LARGE SCALE GENOMIC DNA]</scope>
</reference>
<dbReference type="EMBL" id="CACVBS010000103">
    <property type="protein sequence ID" value="CAA7271272.1"/>
    <property type="molecule type" value="Genomic_DNA"/>
</dbReference>
<proteinExistence type="predicted"/>
<feature type="transmembrane region" description="Helical" evidence="1">
    <location>
        <begin position="60"/>
        <end position="82"/>
    </location>
</feature>
<evidence type="ECO:0000313" key="3">
    <source>
        <dbReference type="Proteomes" id="UP000467700"/>
    </source>
</evidence>
<sequence length="259" mass="28360">MSSTVTTPTVQRGAAQTCPECLSSSLVLSGIAYGIVATLFFDCLRLLIQKKASLSSRRRLLFITYMSMMFLASTTAVVLGSISVMWPPGVGKIFSQHVFGPYVFALWGADGMMFILGALAMWSVVLYPPVTNGEYGFLHAYFPGRSPRVNHAYQHHPRKPGRISPPLAPKAYTTGAWRDLRDTESGPTTVIVELLITHVSVLSPLFVFHRVAQGTDAVTSIQTQDIRFQIEKPTDSANETNHRISTLRFTTSGGTESTA</sequence>
<protein>
    <submittedName>
        <fullName evidence="2">Uncharacterized protein</fullName>
    </submittedName>
</protein>
<keyword evidence="1" id="KW-0812">Transmembrane</keyword>
<feature type="transmembrane region" description="Helical" evidence="1">
    <location>
        <begin position="102"/>
        <end position="127"/>
    </location>
</feature>
<accession>A0A8S0Y0V2</accession>
<feature type="transmembrane region" description="Helical" evidence="1">
    <location>
        <begin position="26"/>
        <end position="48"/>
    </location>
</feature>
<gene>
    <name evidence="2" type="ORF">AAE3_LOCUS13512</name>
</gene>
<name>A0A8S0Y0V2_CYCAE</name>
<keyword evidence="1" id="KW-0472">Membrane</keyword>
<dbReference type="AlphaFoldDB" id="A0A8S0Y0V2"/>
<organism evidence="2 3">
    <name type="scientific">Cyclocybe aegerita</name>
    <name type="common">Black poplar mushroom</name>
    <name type="synonym">Agrocybe aegerita</name>
    <dbReference type="NCBI Taxonomy" id="1973307"/>
    <lineage>
        <taxon>Eukaryota</taxon>
        <taxon>Fungi</taxon>
        <taxon>Dikarya</taxon>
        <taxon>Basidiomycota</taxon>
        <taxon>Agaricomycotina</taxon>
        <taxon>Agaricomycetes</taxon>
        <taxon>Agaricomycetidae</taxon>
        <taxon>Agaricales</taxon>
        <taxon>Agaricineae</taxon>
        <taxon>Bolbitiaceae</taxon>
        <taxon>Cyclocybe</taxon>
    </lineage>
</organism>
<keyword evidence="1" id="KW-1133">Transmembrane helix</keyword>
<comment type="caution">
    <text evidence="2">The sequence shown here is derived from an EMBL/GenBank/DDBJ whole genome shotgun (WGS) entry which is preliminary data.</text>
</comment>
<keyword evidence="3" id="KW-1185">Reference proteome</keyword>